<protein>
    <submittedName>
        <fullName evidence="1">Uncharacterized protein</fullName>
    </submittedName>
</protein>
<dbReference type="Proteomes" id="UP000324831">
    <property type="component" value="Unassembled WGS sequence"/>
</dbReference>
<gene>
    <name evidence="1" type="ORF">MHSWG343_00560</name>
</gene>
<evidence type="ECO:0000313" key="1">
    <source>
        <dbReference type="EMBL" id="GCE63078.1"/>
    </source>
</evidence>
<accession>A0A478FP39</accession>
<dbReference type="AlphaFoldDB" id="A0A478FP39"/>
<sequence length="170" mass="18350">MTPQVAAGVGLGGLAAAGAGGSAIAYAAGAFNKKDEVVTYANFEAYVRSKNWTYIGGLEDTANNSIKNLLDEDKTSQKNGYRDKLSAEWGKMKHSDLTGTVKPTKPSEEASALFKSSDAALDKSSDISAFVKAWCEVKKDKIPGNNEKWTEDTLTADEDWKVFEEVCLIK</sequence>
<evidence type="ECO:0000313" key="2">
    <source>
        <dbReference type="Proteomes" id="UP000324831"/>
    </source>
</evidence>
<name>A0A478FP39_9MOLU</name>
<proteinExistence type="predicted"/>
<comment type="caution">
    <text evidence="1">The sequence shown here is derived from an EMBL/GenBank/DDBJ whole genome shotgun (WGS) entry which is preliminary data.</text>
</comment>
<reference evidence="1 2" key="1">
    <citation type="submission" date="2019-01" db="EMBL/GenBank/DDBJ databases">
        <title>Draft genome sequences of Candidatus Mycoplasma haemohominis SWG34-3 identified from a patient with pyrexia, anemia and liver dysfunction.</title>
        <authorList>
            <person name="Sekizuka T."/>
            <person name="Hattori N."/>
            <person name="Katano H."/>
            <person name="Takuma T."/>
            <person name="Ito T."/>
            <person name="Arai N."/>
            <person name="Yanai R."/>
            <person name="Ishii S."/>
            <person name="Miura Y."/>
            <person name="Tokunaga T."/>
            <person name="Watanabe H."/>
            <person name="Nomura N."/>
            <person name="Eguchi J."/>
            <person name="Arai T."/>
            <person name="Hasegawa H."/>
            <person name="Nakamaki T."/>
            <person name="Wakita T."/>
            <person name="Niki Y."/>
            <person name="Kuroda M."/>
        </authorList>
    </citation>
    <scope>NUCLEOTIDE SEQUENCE [LARGE SCALE GENOMIC DNA]</scope>
    <source>
        <strain evidence="1">SWG34-3</strain>
    </source>
</reference>
<organism evidence="1 2">
    <name type="scientific">Candidatus Mycoplasma haematohominis</name>
    <dbReference type="NCBI Taxonomy" id="1494318"/>
    <lineage>
        <taxon>Bacteria</taxon>
        <taxon>Bacillati</taxon>
        <taxon>Mycoplasmatota</taxon>
        <taxon>Mollicutes</taxon>
        <taxon>Mycoplasmataceae</taxon>
        <taxon>Mycoplasma</taxon>
    </lineage>
</organism>
<dbReference type="EMBL" id="BIMN01000001">
    <property type="protein sequence ID" value="GCE63078.1"/>
    <property type="molecule type" value="Genomic_DNA"/>
</dbReference>
<dbReference type="RefSeq" id="WP_216082675.1">
    <property type="nucleotide sequence ID" value="NZ_CACTIB010000004.1"/>
</dbReference>